<sequence length="209" mass="23956">MAIIKNVELHWTKLDPKRPTVINEKDDGEKVTGWEVECRTTEKAQAQAWKKLVGAKSVRAIREDKDDEESPILYWRMKLRKKQFNAAGDEKDAPEVVRGDTLEAMDPNIIGNESIADLRIFQYDYSFKQGGQLVEGVASVLMGVKVKRLVKYVPQAREEWDEDDNEFEVVGGEDAEKEWDNKEDEQPKGKSKSKAKRPSNDIDDDEIPF</sequence>
<evidence type="ECO:0000256" key="1">
    <source>
        <dbReference type="SAM" id="MobiDB-lite"/>
    </source>
</evidence>
<proteinExistence type="predicted"/>
<gene>
    <name evidence="2" type="ORF">DSS3VP1_00064</name>
</gene>
<evidence type="ECO:0000313" key="2">
    <source>
        <dbReference type="EMBL" id="QGH74632.1"/>
    </source>
</evidence>
<name>A0A7S5KPG8_9CAUD</name>
<dbReference type="EMBL" id="MN602266">
    <property type="protein sequence ID" value="QGH74632.1"/>
    <property type="molecule type" value="Genomic_DNA"/>
</dbReference>
<organism evidence="2 3">
    <name type="scientific">Bacteriophage DSS3_VP1</name>
    <dbReference type="NCBI Taxonomy" id="2664196"/>
    <lineage>
        <taxon>Viruses</taxon>
        <taxon>Duplodnaviria</taxon>
        <taxon>Heunggongvirae</taxon>
        <taxon>Uroviricota</taxon>
        <taxon>Caudoviricetes</taxon>
        <taxon>Naomviridae</taxon>
        <taxon>Noahvirus</taxon>
        <taxon>Noahvirus arc</taxon>
    </lineage>
</organism>
<accession>A0A7S5KPG8</accession>
<dbReference type="Proteomes" id="UP000594402">
    <property type="component" value="Segment"/>
</dbReference>
<reference evidence="2 3" key="1">
    <citation type="submission" date="2019-10" db="EMBL/GenBank/DDBJ databases">
        <title>Isolation and characterisation of a new family of globally distributed lytic roseophage, the Naomivirus.</title>
        <authorList>
            <person name="Rihtman B."/>
            <person name="Puxty R.J."/>
            <person name="Hapeshi A."/>
            <person name="Zhan Y."/>
            <person name="Michinevski S."/>
            <person name="Waterfield N.R."/>
            <person name="Chen F."/>
            <person name="Millard A.D."/>
            <person name="Scanlan D.J."/>
            <person name="Chen Y."/>
        </authorList>
    </citation>
    <scope>NUCLEOTIDE SEQUENCE [LARGE SCALE GENOMIC DNA]</scope>
</reference>
<evidence type="ECO:0000313" key="3">
    <source>
        <dbReference type="Proteomes" id="UP000594402"/>
    </source>
</evidence>
<feature type="compositionally biased region" description="Acidic residues" evidence="1">
    <location>
        <begin position="160"/>
        <end position="177"/>
    </location>
</feature>
<protein>
    <submittedName>
        <fullName evidence="2">Uncharacterized protein</fullName>
    </submittedName>
</protein>
<feature type="region of interest" description="Disordered" evidence="1">
    <location>
        <begin position="160"/>
        <end position="209"/>
    </location>
</feature>
<keyword evidence="3" id="KW-1185">Reference proteome</keyword>
<feature type="compositionally biased region" description="Basic and acidic residues" evidence="1">
    <location>
        <begin position="178"/>
        <end position="188"/>
    </location>
</feature>